<sequence length="64" mass="7409">MTIDQFVHRSRLIAEHLETILLQRDKLEWVGARGLSNPQFRQVCAAQERLLNAMEDMLDVSSAR</sequence>
<organism evidence="1 2">
    <name type="scientific">Solimonas marina</name>
    <dbReference type="NCBI Taxonomy" id="2714601"/>
    <lineage>
        <taxon>Bacteria</taxon>
        <taxon>Pseudomonadati</taxon>
        <taxon>Pseudomonadota</taxon>
        <taxon>Gammaproteobacteria</taxon>
        <taxon>Nevskiales</taxon>
        <taxon>Nevskiaceae</taxon>
        <taxon>Solimonas</taxon>
    </lineage>
</organism>
<evidence type="ECO:0000313" key="1">
    <source>
        <dbReference type="EMBL" id="NKF23462.1"/>
    </source>
</evidence>
<dbReference type="RefSeq" id="WP_168148788.1">
    <property type="nucleotide sequence ID" value="NZ_JAAVXB010000008.1"/>
</dbReference>
<dbReference type="Proteomes" id="UP000653472">
    <property type="component" value="Unassembled WGS sequence"/>
</dbReference>
<keyword evidence="2" id="KW-1185">Reference proteome</keyword>
<dbReference type="EMBL" id="JAAVXB010000008">
    <property type="protein sequence ID" value="NKF23462.1"/>
    <property type="molecule type" value="Genomic_DNA"/>
</dbReference>
<name>A0A969WA42_9GAMM</name>
<reference evidence="1" key="1">
    <citation type="submission" date="2020-03" db="EMBL/GenBank/DDBJ databases">
        <title>Solimonas marina sp. nov., isolated from deep seawater of the Pacific Ocean.</title>
        <authorList>
            <person name="Liu X."/>
            <person name="Lai Q."/>
            <person name="Sun F."/>
            <person name="Gai Y."/>
            <person name="Li G."/>
            <person name="Shao Z."/>
        </authorList>
    </citation>
    <scope>NUCLEOTIDE SEQUENCE</scope>
    <source>
        <strain evidence="1">C16B3</strain>
    </source>
</reference>
<protein>
    <submittedName>
        <fullName evidence="1">Uncharacterized protein</fullName>
    </submittedName>
</protein>
<dbReference type="AlphaFoldDB" id="A0A969WA42"/>
<proteinExistence type="predicted"/>
<gene>
    <name evidence="1" type="ORF">G7Y82_14175</name>
</gene>
<accession>A0A969WA42</accession>
<evidence type="ECO:0000313" key="2">
    <source>
        <dbReference type="Proteomes" id="UP000653472"/>
    </source>
</evidence>
<comment type="caution">
    <text evidence="1">The sequence shown here is derived from an EMBL/GenBank/DDBJ whole genome shotgun (WGS) entry which is preliminary data.</text>
</comment>